<keyword evidence="2" id="KW-1185">Reference proteome</keyword>
<dbReference type="HOGENOM" id="CLU_3409400_0_0_9"/>
<proteinExistence type="predicted"/>
<dbReference type="KEGG" id="gjf:M493_08000"/>
<sequence length="29" mass="3164">MTAIIVNAVVHFGKARKLAALLLQEQKIS</sequence>
<reference evidence="1 2" key="1">
    <citation type="journal article" date="2014" name="Genome Announc.">
        <title>Complete Genome Sequence of the Thermophilic Polychlorinated Biphenyl Degrader Geobacillus sp. Strain JF8 (NBRC 109937).</title>
        <authorList>
            <person name="Shintani M."/>
            <person name="Ohtsubo Y."/>
            <person name="Fukuda K."/>
            <person name="Hosoyama A."/>
            <person name="Ohji S."/>
            <person name="Yamazoe A."/>
            <person name="Fujita N."/>
            <person name="Nagata Y."/>
            <person name="Tsuda M."/>
            <person name="Hatta T."/>
            <person name="Kimbara K."/>
        </authorList>
    </citation>
    <scope>NUCLEOTIDE SEQUENCE [LARGE SCALE GENOMIC DNA]</scope>
    <source>
        <strain evidence="1 2">JF8</strain>
    </source>
</reference>
<dbReference type="Proteomes" id="UP000015500">
    <property type="component" value="Chromosome"/>
</dbReference>
<dbReference type="AlphaFoldDB" id="S5YYW5"/>
<name>S5YYW5_GEOG3</name>
<evidence type="ECO:0000313" key="1">
    <source>
        <dbReference type="EMBL" id="AGT31879.1"/>
    </source>
</evidence>
<evidence type="ECO:0000313" key="2">
    <source>
        <dbReference type="Proteomes" id="UP000015500"/>
    </source>
</evidence>
<gene>
    <name evidence="1" type="ORF">M493_08000</name>
</gene>
<accession>S5YYW5</accession>
<organism evidence="1 2">
    <name type="scientific">Geobacillus genomosp. 3</name>
    <dbReference type="NCBI Taxonomy" id="1921421"/>
    <lineage>
        <taxon>Bacteria</taxon>
        <taxon>Bacillati</taxon>
        <taxon>Bacillota</taxon>
        <taxon>Bacilli</taxon>
        <taxon>Bacillales</taxon>
        <taxon>Anoxybacillaceae</taxon>
        <taxon>Geobacillus</taxon>
    </lineage>
</organism>
<protein>
    <submittedName>
        <fullName evidence="1">Uncharacterized protein</fullName>
    </submittedName>
</protein>
<dbReference type="EMBL" id="CP006254">
    <property type="protein sequence ID" value="AGT31879.1"/>
    <property type="molecule type" value="Genomic_DNA"/>
</dbReference>
<dbReference type="STRING" id="1921421.M493_08000"/>